<reference evidence="3" key="1">
    <citation type="submission" date="2024-02" db="UniProtKB">
        <authorList>
            <consortium name="WormBaseParasite"/>
        </authorList>
    </citation>
    <scope>IDENTIFICATION</scope>
</reference>
<organism evidence="2 3">
    <name type="scientific">Mesorhabditis belari</name>
    <dbReference type="NCBI Taxonomy" id="2138241"/>
    <lineage>
        <taxon>Eukaryota</taxon>
        <taxon>Metazoa</taxon>
        <taxon>Ecdysozoa</taxon>
        <taxon>Nematoda</taxon>
        <taxon>Chromadorea</taxon>
        <taxon>Rhabditida</taxon>
        <taxon>Rhabditina</taxon>
        <taxon>Rhabditomorpha</taxon>
        <taxon>Rhabditoidea</taxon>
        <taxon>Rhabditidae</taxon>
        <taxon>Mesorhabditinae</taxon>
        <taxon>Mesorhabditis</taxon>
    </lineage>
</organism>
<evidence type="ECO:0000313" key="3">
    <source>
        <dbReference type="WBParaSite" id="MBELARI_LOCUS8277"/>
    </source>
</evidence>
<protein>
    <submittedName>
        <fullName evidence="3">Uncharacterized protein</fullName>
    </submittedName>
</protein>
<sequence length="104" mass="12175">MGVVCSSQKEKLDDEQIEELASTLKQPLTSDRDLNSKSFESSYEQASMFNQKRKVFSFRVIAGATHCKHLMKELQRTTHEKQMLSERLTELHKNHKELFKCNTR</sequence>
<keyword evidence="2" id="KW-1185">Reference proteome</keyword>
<dbReference type="Proteomes" id="UP000887575">
    <property type="component" value="Unassembled WGS sequence"/>
</dbReference>
<evidence type="ECO:0000256" key="1">
    <source>
        <dbReference type="SAM" id="Coils"/>
    </source>
</evidence>
<keyword evidence="1" id="KW-0175">Coiled coil</keyword>
<accession>A0AAF3FMY2</accession>
<dbReference type="AlphaFoldDB" id="A0AAF3FMY2"/>
<dbReference type="WBParaSite" id="MBELARI_LOCUS8277">
    <property type="protein sequence ID" value="MBELARI_LOCUS8277"/>
    <property type="gene ID" value="MBELARI_LOCUS8277"/>
</dbReference>
<feature type="coiled-coil region" evidence="1">
    <location>
        <begin position="67"/>
        <end position="94"/>
    </location>
</feature>
<name>A0AAF3FMY2_9BILA</name>
<evidence type="ECO:0000313" key="2">
    <source>
        <dbReference type="Proteomes" id="UP000887575"/>
    </source>
</evidence>
<proteinExistence type="predicted"/>